<comment type="caution">
    <text evidence="5">The sequence shown here is derived from an EMBL/GenBank/DDBJ whole genome shotgun (WGS) entry which is preliminary data.</text>
</comment>
<feature type="coiled-coil region" evidence="4">
    <location>
        <begin position="164"/>
        <end position="216"/>
    </location>
</feature>
<dbReference type="Proteomes" id="UP000245383">
    <property type="component" value="Unassembled WGS sequence"/>
</dbReference>
<dbReference type="EMBL" id="MBFR01000164">
    <property type="protein sequence ID" value="PVU92359.1"/>
    <property type="molecule type" value="Genomic_DNA"/>
</dbReference>
<keyword evidence="3" id="KW-0539">Nucleus</keyword>
<keyword evidence="4" id="KW-0175">Coiled coil</keyword>
<evidence type="ECO:0000313" key="5">
    <source>
        <dbReference type="EMBL" id="PVU92359.1"/>
    </source>
</evidence>
<dbReference type="GO" id="GO:0000445">
    <property type="term" value="C:THO complex part of transcription export complex"/>
    <property type="evidence" value="ECO:0007669"/>
    <property type="project" value="TreeGrafter"/>
</dbReference>
<dbReference type="GO" id="GO:0006406">
    <property type="term" value="P:mRNA export from nucleus"/>
    <property type="evidence" value="ECO:0007669"/>
    <property type="project" value="TreeGrafter"/>
</dbReference>
<dbReference type="PANTHER" id="PTHR13375">
    <property type="entry name" value="FMS INTERACTING PROTEIN"/>
    <property type="match status" value="1"/>
</dbReference>
<evidence type="ECO:0000313" key="6">
    <source>
        <dbReference type="Proteomes" id="UP000245383"/>
    </source>
</evidence>
<gene>
    <name evidence="5" type="ORF">BB561_003875</name>
</gene>
<evidence type="ECO:0000256" key="3">
    <source>
        <dbReference type="ARBA" id="ARBA00023242"/>
    </source>
</evidence>
<comment type="similarity">
    <text evidence="2">Belongs to the THOC5 family.</text>
</comment>
<evidence type="ECO:0000256" key="1">
    <source>
        <dbReference type="ARBA" id="ARBA00004123"/>
    </source>
</evidence>
<protein>
    <submittedName>
        <fullName evidence="5">Uncharacterized protein</fullName>
    </submittedName>
</protein>
<evidence type="ECO:0000256" key="4">
    <source>
        <dbReference type="SAM" id="Coils"/>
    </source>
</evidence>
<dbReference type="PANTHER" id="PTHR13375:SF3">
    <property type="entry name" value="THO COMPLEX SUBUNIT 5 HOMOLOG"/>
    <property type="match status" value="1"/>
</dbReference>
<dbReference type="AlphaFoldDB" id="A0A2T9YJ71"/>
<name>A0A2T9YJ71_9FUNG</name>
<evidence type="ECO:0000256" key="2">
    <source>
        <dbReference type="ARBA" id="ARBA00008044"/>
    </source>
</evidence>
<dbReference type="OrthoDB" id="20582at2759"/>
<proteinExistence type="inferred from homology"/>
<accession>A0A2T9YJ71</accession>
<sequence length="225" mass="26240">MNNTDNPQLGGEGVELTEKITMRLSEMLVEFSESLQSQQLGTEENVIEESQHSKQSIEQKEAEISNLFLQLRKINREYGLAIQNLKQNNYEEIKESDVIYNKLQNDRGALLNIQQKIDLIKTQKSIYQDIALVSEEEFKETAPETLKENIETPHLLKLGQLKYEKLLRETLKTEKEELVQQRDNLLAKKRIREEYLQRLQNQINTYVKSADILRDALGIKHNSLI</sequence>
<dbReference type="Pfam" id="PF09766">
    <property type="entry name" value="FmiP_Thoc5"/>
    <property type="match status" value="1"/>
</dbReference>
<keyword evidence="6" id="KW-1185">Reference proteome</keyword>
<dbReference type="STRING" id="133385.A0A2T9YJ71"/>
<comment type="subcellular location">
    <subcellularLocation>
        <location evidence="1">Nucleus</location>
    </subcellularLocation>
</comment>
<organism evidence="5 6">
    <name type="scientific">Smittium simulii</name>
    <dbReference type="NCBI Taxonomy" id="133385"/>
    <lineage>
        <taxon>Eukaryota</taxon>
        <taxon>Fungi</taxon>
        <taxon>Fungi incertae sedis</taxon>
        <taxon>Zoopagomycota</taxon>
        <taxon>Kickxellomycotina</taxon>
        <taxon>Harpellomycetes</taxon>
        <taxon>Harpellales</taxon>
        <taxon>Legeriomycetaceae</taxon>
        <taxon>Smittium</taxon>
    </lineage>
</organism>
<reference evidence="5 6" key="1">
    <citation type="journal article" date="2018" name="MBio">
        <title>Comparative Genomics Reveals the Core Gene Toolbox for the Fungus-Insect Symbiosis.</title>
        <authorList>
            <person name="Wang Y."/>
            <person name="Stata M."/>
            <person name="Wang W."/>
            <person name="Stajich J.E."/>
            <person name="White M.M."/>
            <person name="Moncalvo J.M."/>
        </authorList>
    </citation>
    <scope>NUCLEOTIDE SEQUENCE [LARGE SCALE GENOMIC DNA]</scope>
    <source>
        <strain evidence="5 6">SWE-8-4</strain>
    </source>
</reference>
<dbReference type="GO" id="GO:0003729">
    <property type="term" value="F:mRNA binding"/>
    <property type="evidence" value="ECO:0007669"/>
    <property type="project" value="TreeGrafter"/>
</dbReference>
<dbReference type="InterPro" id="IPR019163">
    <property type="entry name" value="THO_Thoc5"/>
</dbReference>